<dbReference type="RefSeq" id="WP_132526608.1">
    <property type="nucleotide sequence ID" value="NZ_SMFV01000003.1"/>
</dbReference>
<proteinExistence type="predicted"/>
<protein>
    <submittedName>
        <fullName evidence="2">Uncharacterized protein</fullName>
    </submittedName>
</protein>
<evidence type="ECO:0000313" key="2">
    <source>
        <dbReference type="EMBL" id="TCK04675.1"/>
    </source>
</evidence>
<dbReference type="AlphaFoldDB" id="A0A4R1GDK2"/>
<organism evidence="2 3">
    <name type="scientific">Phorcysia thermohydrogeniphila</name>
    <dbReference type="NCBI Taxonomy" id="936138"/>
    <lineage>
        <taxon>Bacteria</taxon>
        <taxon>Pseudomonadati</taxon>
        <taxon>Aquificota</taxon>
        <taxon>Aquificia</taxon>
        <taxon>Desulfurobacteriales</taxon>
        <taxon>Desulfurobacteriaceae</taxon>
        <taxon>Phorcysia</taxon>
    </lineage>
</organism>
<feature type="transmembrane region" description="Helical" evidence="1">
    <location>
        <begin position="53"/>
        <end position="74"/>
    </location>
</feature>
<feature type="transmembrane region" description="Helical" evidence="1">
    <location>
        <begin position="81"/>
        <end position="101"/>
    </location>
</feature>
<keyword evidence="1" id="KW-1133">Transmembrane helix</keyword>
<gene>
    <name evidence="2" type="ORF">CLV27_1108</name>
</gene>
<reference evidence="2 3" key="1">
    <citation type="submission" date="2019-03" db="EMBL/GenBank/DDBJ databases">
        <title>Genomic Encyclopedia of Archaeal and Bacterial Type Strains, Phase II (KMG-II): from individual species to whole genera.</title>
        <authorList>
            <person name="Goeker M."/>
        </authorList>
    </citation>
    <scope>NUCLEOTIDE SEQUENCE [LARGE SCALE GENOMIC DNA]</scope>
    <source>
        <strain evidence="2 3">DSM 24425</strain>
    </source>
</reference>
<keyword evidence="3" id="KW-1185">Reference proteome</keyword>
<name>A0A4R1GDK2_9BACT</name>
<keyword evidence="1" id="KW-0472">Membrane</keyword>
<feature type="transmembrane region" description="Helical" evidence="1">
    <location>
        <begin position="113"/>
        <end position="132"/>
    </location>
</feature>
<dbReference type="EMBL" id="SMFV01000003">
    <property type="protein sequence ID" value="TCK04675.1"/>
    <property type="molecule type" value="Genomic_DNA"/>
</dbReference>
<keyword evidence="1" id="KW-0812">Transmembrane</keyword>
<dbReference type="Proteomes" id="UP000295777">
    <property type="component" value="Unassembled WGS sequence"/>
</dbReference>
<sequence length="163" mass="18529">MNWTMFFWGLIAFLIIGLPTITGLMRVNAALKFLLQAKNENFSPLNAIKPGGFAYALTFSFRITFLTAIILDYIEYVKQTYFIVSLFIFFIMIDFIVQSSGKQFAVLSMNMKSAFAGATVVALVIFGLNFVIQRKLRKILPAEAENYRKKRPSPALKTFDQRG</sequence>
<accession>A0A4R1GDK2</accession>
<evidence type="ECO:0000313" key="3">
    <source>
        <dbReference type="Proteomes" id="UP000295777"/>
    </source>
</evidence>
<evidence type="ECO:0000256" key="1">
    <source>
        <dbReference type="SAM" id="Phobius"/>
    </source>
</evidence>
<dbReference type="OrthoDB" id="13921at2"/>
<comment type="caution">
    <text evidence="2">The sequence shown here is derived from an EMBL/GenBank/DDBJ whole genome shotgun (WGS) entry which is preliminary data.</text>
</comment>